<feature type="region of interest" description="Disordered" evidence="1">
    <location>
        <begin position="45"/>
        <end position="72"/>
    </location>
</feature>
<evidence type="ECO:0000256" key="1">
    <source>
        <dbReference type="SAM" id="MobiDB-lite"/>
    </source>
</evidence>
<dbReference type="EMBL" id="ASPP01025044">
    <property type="protein sequence ID" value="ETO08401.1"/>
    <property type="molecule type" value="Genomic_DNA"/>
</dbReference>
<gene>
    <name evidence="2" type="ORF">RFI_28986</name>
</gene>
<evidence type="ECO:0000313" key="2">
    <source>
        <dbReference type="EMBL" id="ETO08401.1"/>
    </source>
</evidence>
<feature type="compositionally biased region" description="Acidic residues" evidence="1">
    <location>
        <begin position="52"/>
        <end position="72"/>
    </location>
</feature>
<accession>X6M479</accession>
<dbReference type="Proteomes" id="UP000023152">
    <property type="component" value="Unassembled WGS sequence"/>
</dbReference>
<comment type="caution">
    <text evidence="2">The sequence shown here is derived from an EMBL/GenBank/DDBJ whole genome shotgun (WGS) entry which is preliminary data.</text>
</comment>
<dbReference type="AlphaFoldDB" id="X6M479"/>
<organism evidence="2 3">
    <name type="scientific">Reticulomyxa filosa</name>
    <dbReference type="NCBI Taxonomy" id="46433"/>
    <lineage>
        <taxon>Eukaryota</taxon>
        <taxon>Sar</taxon>
        <taxon>Rhizaria</taxon>
        <taxon>Retaria</taxon>
        <taxon>Foraminifera</taxon>
        <taxon>Monothalamids</taxon>
        <taxon>Reticulomyxidae</taxon>
        <taxon>Reticulomyxa</taxon>
    </lineage>
</organism>
<protein>
    <submittedName>
        <fullName evidence="2">Uncharacterized protein</fullName>
    </submittedName>
</protein>
<evidence type="ECO:0000313" key="3">
    <source>
        <dbReference type="Proteomes" id="UP000023152"/>
    </source>
</evidence>
<keyword evidence="3" id="KW-1185">Reference proteome</keyword>
<reference evidence="2 3" key="1">
    <citation type="journal article" date="2013" name="Curr. Biol.">
        <title>The Genome of the Foraminiferan Reticulomyxa filosa.</title>
        <authorList>
            <person name="Glockner G."/>
            <person name="Hulsmann N."/>
            <person name="Schleicher M."/>
            <person name="Noegel A.A."/>
            <person name="Eichinger L."/>
            <person name="Gallinger C."/>
            <person name="Pawlowski J."/>
            <person name="Sierra R."/>
            <person name="Euteneuer U."/>
            <person name="Pillet L."/>
            <person name="Moustafa A."/>
            <person name="Platzer M."/>
            <person name="Groth M."/>
            <person name="Szafranski K."/>
            <person name="Schliwa M."/>
        </authorList>
    </citation>
    <scope>NUCLEOTIDE SEQUENCE [LARGE SCALE GENOMIC DNA]</scope>
</reference>
<proteinExistence type="predicted"/>
<name>X6M479_RETFI</name>
<feature type="non-terminal residue" evidence="2">
    <location>
        <position position="189"/>
    </location>
</feature>
<sequence>MVLPVERIVFSHTNQYFRNLILSPYFRCLFDLWLYVYCIEHETTTHGNESTQNEEEEVGVEVEEEEEEEINDENGIDTDEEKNVTWMSANDDTVRLARAPLFNTRIIYWPSYKDVLGFNYPAHVRNIAFQKSLDAIVHACSAAHVHVGEIGLDNLVPLIQYLSPLSMLSLSLSHLPQDTTVVSKTFGWS</sequence>